<proteinExistence type="predicted"/>
<dbReference type="RefSeq" id="WP_380547418.1">
    <property type="nucleotide sequence ID" value="NZ_JBHEZY010000001.1"/>
</dbReference>
<accession>A0ABV6WTN0</accession>
<organism evidence="1 2">
    <name type="scientific">Streptacidiphilus alkalitolerans</name>
    <dbReference type="NCBI Taxonomy" id="3342712"/>
    <lineage>
        <taxon>Bacteria</taxon>
        <taxon>Bacillati</taxon>
        <taxon>Actinomycetota</taxon>
        <taxon>Actinomycetes</taxon>
        <taxon>Kitasatosporales</taxon>
        <taxon>Streptomycetaceae</taxon>
        <taxon>Streptacidiphilus</taxon>
    </lineage>
</organism>
<evidence type="ECO:0008006" key="3">
    <source>
        <dbReference type="Google" id="ProtNLM"/>
    </source>
</evidence>
<dbReference type="EMBL" id="JBHEZY010000001">
    <property type="protein sequence ID" value="MFC1429103.1"/>
    <property type="molecule type" value="Genomic_DNA"/>
</dbReference>
<dbReference type="SUPFAM" id="SSF56112">
    <property type="entry name" value="Protein kinase-like (PK-like)"/>
    <property type="match status" value="1"/>
</dbReference>
<dbReference type="Proteomes" id="UP001592530">
    <property type="component" value="Unassembled WGS sequence"/>
</dbReference>
<sequence>MSQRIEWAQLPDDAREVVQKHSGPVLSARSADNGVMSAFASTLDTGTGPVFLKATPADNPHAWIYHHEARVTATAPLAPPLLWEAEGGGWLLYGYAALVGRHPSFAPGSPDLLPVVQALSVVSGHPWPVEISKKPLSDRLARFVPVGCEGALDGTALAHTDAGEFNLLVTDTGVRLLDWALSCPGPDWADAALLVPRLIAAGHTPEQADCIARHVPAYRDADPDRLGIFARTVHAFWSFRTGEDPLPQRVRLTEAAERWSLTTRLRG</sequence>
<reference evidence="1 2" key="1">
    <citation type="submission" date="2024-09" db="EMBL/GenBank/DDBJ databases">
        <authorList>
            <person name="Lee S.D."/>
        </authorList>
    </citation>
    <scope>NUCLEOTIDE SEQUENCE [LARGE SCALE GENOMIC DNA]</scope>
    <source>
        <strain evidence="1 2">N1-3</strain>
    </source>
</reference>
<evidence type="ECO:0000313" key="2">
    <source>
        <dbReference type="Proteomes" id="UP001592530"/>
    </source>
</evidence>
<name>A0ABV6WTN0_9ACTN</name>
<dbReference type="InterPro" id="IPR011009">
    <property type="entry name" value="Kinase-like_dom_sf"/>
</dbReference>
<protein>
    <recommendedName>
        <fullName evidence="3">Aminoglycoside phosphotransferase</fullName>
    </recommendedName>
</protein>
<evidence type="ECO:0000313" key="1">
    <source>
        <dbReference type="EMBL" id="MFC1429103.1"/>
    </source>
</evidence>
<comment type="caution">
    <text evidence="1">The sequence shown here is derived from an EMBL/GenBank/DDBJ whole genome shotgun (WGS) entry which is preliminary data.</text>
</comment>
<gene>
    <name evidence="1" type="ORF">ACEZDB_00285</name>
</gene>